<feature type="compositionally biased region" description="Polar residues" evidence="1">
    <location>
        <begin position="1"/>
        <end position="11"/>
    </location>
</feature>
<dbReference type="Proteomes" id="UP001309876">
    <property type="component" value="Unassembled WGS sequence"/>
</dbReference>
<sequence length="117" mass="12840">MATSRQISSLARSKAARECSRPEHDLRILLGHIQVLDHVERHPTDLYQQQRSTRQPPPVTHHEPVDVVKQPETPKLINSAPVTSGAIALNDGVSLSAVSAVPALVTIEELIDDDWDA</sequence>
<dbReference type="EMBL" id="JAVRRJ010000008">
    <property type="protein sequence ID" value="KAK5081967.1"/>
    <property type="molecule type" value="Genomic_DNA"/>
</dbReference>
<evidence type="ECO:0000313" key="2">
    <source>
        <dbReference type="EMBL" id="KAK5081967.1"/>
    </source>
</evidence>
<feature type="region of interest" description="Disordered" evidence="1">
    <location>
        <begin position="1"/>
        <end position="21"/>
    </location>
</feature>
<comment type="caution">
    <text evidence="2">The sequence shown here is derived from an EMBL/GenBank/DDBJ whole genome shotgun (WGS) entry which is preliminary data.</text>
</comment>
<evidence type="ECO:0000313" key="3">
    <source>
        <dbReference type="Proteomes" id="UP001309876"/>
    </source>
</evidence>
<gene>
    <name evidence="2" type="ORF">LTR05_007109</name>
</gene>
<name>A0AAN7SUI6_9EURO</name>
<accession>A0AAN7SUI6</accession>
<organism evidence="2 3">
    <name type="scientific">Lithohypha guttulata</name>
    <dbReference type="NCBI Taxonomy" id="1690604"/>
    <lineage>
        <taxon>Eukaryota</taxon>
        <taxon>Fungi</taxon>
        <taxon>Dikarya</taxon>
        <taxon>Ascomycota</taxon>
        <taxon>Pezizomycotina</taxon>
        <taxon>Eurotiomycetes</taxon>
        <taxon>Chaetothyriomycetidae</taxon>
        <taxon>Chaetothyriales</taxon>
        <taxon>Trichomeriaceae</taxon>
        <taxon>Lithohypha</taxon>
    </lineage>
</organism>
<evidence type="ECO:0000256" key="1">
    <source>
        <dbReference type="SAM" id="MobiDB-lite"/>
    </source>
</evidence>
<dbReference type="AlphaFoldDB" id="A0AAN7SUI6"/>
<keyword evidence="3" id="KW-1185">Reference proteome</keyword>
<proteinExistence type="predicted"/>
<protein>
    <submittedName>
        <fullName evidence="2">Uncharacterized protein</fullName>
    </submittedName>
</protein>
<reference evidence="2 3" key="1">
    <citation type="submission" date="2023-08" db="EMBL/GenBank/DDBJ databases">
        <title>Black Yeasts Isolated from many extreme environments.</title>
        <authorList>
            <person name="Coleine C."/>
            <person name="Stajich J.E."/>
            <person name="Selbmann L."/>
        </authorList>
    </citation>
    <scope>NUCLEOTIDE SEQUENCE [LARGE SCALE GENOMIC DNA]</scope>
    <source>
        <strain evidence="2 3">CCFEE 5910</strain>
    </source>
</reference>